<evidence type="ECO:0000313" key="1">
    <source>
        <dbReference type="EMBL" id="EYC00505.1"/>
    </source>
</evidence>
<sequence>MEWTVSNGKTAFSGRIWAKSQRAILAAYVRCGLAAGPQLAVSAAAAASGCVTYLPRASRRPGDVLVAFRRTDRSPAVSAHKV</sequence>
<comment type="caution">
    <text evidence="1">The sequence shown here is derived from an EMBL/GenBank/DDBJ whole genome shotgun (WGS) entry which is preliminary data.</text>
</comment>
<organism evidence="1 2">
    <name type="scientific">Ancylostoma ceylanicum</name>
    <dbReference type="NCBI Taxonomy" id="53326"/>
    <lineage>
        <taxon>Eukaryota</taxon>
        <taxon>Metazoa</taxon>
        <taxon>Ecdysozoa</taxon>
        <taxon>Nematoda</taxon>
        <taxon>Chromadorea</taxon>
        <taxon>Rhabditida</taxon>
        <taxon>Rhabditina</taxon>
        <taxon>Rhabditomorpha</taxon>
        <taxon>Strongyloidea</taxon>
        <taxon>Ancylostomatidae</taxon>
        <taxon>Ancylostomatinae</taxon>
        <taxon>Ancylostoma</taxon>
    </lineage>
</organism>
<dbReference type="Proteomes" id="UP000024635">
    <property type="component" value="Unassembled WGS sequence"/>
</dbReference>
<gene>
    <name evidence="1" type="primary">Acey_s0115.g506</name>
    <name evidence="1" type="synonym">Acey-frm-3</name>
    <name evidence="1" type="ORF">Y032_0115g506</name>
</gene>
<dbReference type="OrthoDB" id="9990815at2759"/>
<name>A0A016TCZ0_9BILA</name>
<keyword evidence="2" id="KW-1185">Reference proteome</keyword>
<evidence type="ECO:0000313" key="2">
    <source>
        <dbReference type="Proteomes" id="UP000024635"/>
    </source>
</evidence>
<reference evidence="2" key="1">
    <citation type="journal article" date="2015" name="Nat. Genet.">
        <title>The genome and transcriptome of the zoonotic hookworm Ancylostoma ceylanicum identify infection-specific gene families.</title>
        <authorList>
            <person name="Schwarz E.M."/>
            <person name="Hu Y."/>
            <person name="Antoshechkin I."/>
            <person name="Miller M.M."/>
            <person name="Sternberg P.W."/>
            <person name="Aroian R.V."/>
        </authorList>
    </citation>
    <scope>NUCLEOTIDE SEQUENCE</scope>
    <source>
        <strain evidence="2">HY135</strain>
    </source>
</reference>
<accession>A0A016TCZ0</accession>
<proteinExistence type="predicted"/>
<dbReference type="AlphaFoldDB" id="A0A016TCZ0"/>
<dbReference type="EMBL" id="JARK01001451">
    <property type="protein sequence ID" value="EYC00505.1"/>
    <property type="molecule type" value="Genomic_DNA"/>
</dbReference>
<protein>
    <submittedName>
        <fullName evidence="1">Uncharacterized protein</fullName>
    </submittedName>
</protein>